<feature type="region of interest" description="Disordered" evidence="1">
    <location>
        <begin position="750"/>
        <end position="775"/>
    </location>
</feature>
<organism evidence="3 4">
    <name type="scientific">Candidatus Alistipes intestinigallinarum</name>
    <dbReference type="NCBI Taxonomy" id="2838440"/>
    <lineage>
        <taxon>Bacteria</taxon>
        <taxon>Pseudomonadati</taxon>
        <taxon>Bacteroidota</taxon>
        <taxon>Bacteroidia</taxon>
        <taxon>Bacteroidales</taxon>
        <taxon>Rikenellaceae</taxon>
        <taxon>Alistipes</taxon>
    </lineage>
</organism>
<evidence type="ECO:0000256" key="1">
    <source>
        <dbReference type="SAM" id="MobiDB-lite"/>
    </source>
</evidence>
<feature type="compositionally biased region" description="Polar residues" evidence="1">
    <location>
        <begin position="754"/>
        <end position="775"/>
    </location>
</feature>
<feature type="signal peptide" evidence="2">
    <location>
        <begin position="1"/>
        <end position="19"/>
    </location>
</feature>
<protein>
    <recommendedName>
        <fullName evidence="5">IPT/TIG domain-containing protein</fullName>
    </recommendedName>
</protein>
<dbReference type="Gene3D" id="2.60.40.3920">
    <property type="match status" value="1"/>
</dbReference>
<dbReference type="EMBL" id="DXDA01000036">
    <property type="protein sequence ID" value="HIY68633.1"/>
    <property type="molecule type" value="Genomic_DNA"/>
</dbReference>
<feature type="chain" id="PRO_5038952519" description="IPT/TIG domain-containing protein" evidence="2">
    <location>
        <begin position="20"/>
        <end position="810"/>
    </location>
</feature>
<evidence type="ECO:0000256" key="2">
    <source>
        <dbReference type="SAM" id="SignalP"/>
    </source>
</evidence>
<comment type="caution">
    <text evidence="3">The sequence shown here is derived from an EMBL/GenBank/DDBJ whole genome shotgun (WGS) entry which is preliminary data.</text>
</comment>
<reference evidence="3" key="1">
    <citation type="journal article" date="2021" name="PeerJ">
        <title>Extensive microbial diversity within the chicken gut microbiome revealed by metagenomics and culture.</title>
        <authorList>
            <person name="Gilroy R."/>
            <person name="Ravi A."/>
            <person name="Getino M."/>
            <person name="Pursley I."/>
            <person name="Horton D.L."/>
            <person name="Alikhan N.F."/>
            <person name="Baker D."/>
            <person name="Gharbi K."/>
            <person name="Hall N."/>
            <person name="Watson M."/>
            <person name="Adriaenssens E.M."/>
            <person name="Foster-Nyarko E."/>
            <person name="Jarju S."/>
            <person name="Secka A."/>
            <person name="Antonio M."/>
            <person name="Oren A."/>
            <person name="Chaudhuri R.R."/>
            <person name="La Ragione R."/>
            <person name="Hildebrand F."/>
            <person name="Pallen M.J."/>
        </authorList>
    </citation>
    <scope>NUCLEOTIDE SEQUENCE</scope>
    <source>
        <strain evidence="3">5134</strain>
    </source>
</reference>
<evidence type="ECO:0000313" key="3">
    <source>
        <dbReference type="EMBL" id="HIY68633.1"/>
    </source>
</evidence>
<evidence type="ECO:0000313" key="4">
    <source>
        <dbReference type="Proteomes" id="UP000886844"/>
    </source>
</evidence>
<evidence type="ECO:0008006" key="5">
    <source>
        <dbReference type="Google" id="ProtNLM"/>
    </source>
</evidence>
<dbReference type="PROSITE" id="PS51257">
    <property type="entry name" value="PROKAR_LIPOPROTEIN"/>
    <property type="match status" value="1"/>
</dbReference>
<dbReference type="Proteomes" id="UP000886844">
    <property type="component" value="Unassembled WGS sequence"/>
</dbReference>
<keyword evidence="2" id="KW-0732">Signal</keyword>
<gene>
    <name evidence="3" type="ORF">H9828_04370</name>
</gene>
<name>A0A9D1YZK8_9BACT</name>
<sequence length="810" mass="87855">MKKLSGMAGALALSLFALAGCKDDPTDLLPPHVPFEVTDLTNVMLPEVSIVPGMTVAVNGVGFVETDTDLVLKAAQTGEQVVPESVAVDEKLTNVRFTIPEACPEAEYAVLLTRVDGQQVELGRIEVGHTIAIRELLASETYDRDSWITIHGQGFYEGDEIILNAYDESYTCATTVSSANADGGSVKFESPSGLTGRVEAQIKRGVVTSDLTEFVIGELLPEISEVVVPAVSIAPGMTLDVTAEGIATTDKDLLLVREGTELPLEEIELSETGFRFTIPSTAEFGTYKLCVDRVDNTRVELADIELVDEIEVSDVHLALDECPVNEPIVVYGTGFYAGDVIRFVSKEAGIDEKVETESVLSSEEEVLGVKLTPPADFIGEAELHVCRGTVSSLLLSVQVMDAIGNVVIPSFSIVPGQTVTIAATNVDPEDLFELRSASAEPIRPTRVASDNAGYTMTLPEDIPAGIYTLVSTRTEQELGELTVSDAIELDDLRFSDDMFIQGASYEVEVTTSSAPQAKTFAPGDRIRVENESSDVLLEEEIVLDASNASFSFQTPAELQGKGRVLLLRGALSLELGTIDLIEEVKVGDYFKGGIVVWLDPQNPAHGITMNLFHGNATQRNAGLLHNRRTAFGHENLDHGTDRDEFMEIGMGDVCTQMILDAEEAAGYDSTQPVREDPPTDGEALSAARICTDLVTTDKYTGETYDDWFLPTVKLLNHVYTIRKELNECFDREGGESFAGTGYVYQYGPEAGQNGYDSTDGSSNYISSNQSKLDPENGLNQARFQSFTDAGASGWFNKLDPYYYVRAARKF</sequence>
<accession>A0A9D1YZK8</accession>
<dbReference type="AlphaFoldDB" id="A0A9D1YZK8"/>
<reference evidence="3" key="2">
    <citation type="submission" date="2021-04" db="EMBL/GenBank/DDBJ databases">
        <authorList>
            <person name="Gilroy R."/>
        </authorList>
    </citation>
    <scope>NUCLEOTIDE SEQUENCE</scope>
    <source>
        <strain evidence="3">5134</strain>
    </source>
</reference>
<proteinExistence type="predicted"/>